<evidence type="ECO:0000313" key="4">
    <source>
        <dbReference type="EMBL" id="CAH2325325.1"/>
    </source>
</evidence>
<dbReference type="CDD" id="cd16135">
    <property type="entry name" value="RA_RASSF7"/>
    <property type="match status" value="1"/>
</dbReference>
<feature type="compositionally biased region" description="Polar residues" evidence="2">
    <location>
        <begin position="82"/>
        <end position="92"/>
    </location>
</feature>
<organism evidence="4 5">
    <name type="scientific">Pelobates cultripes</name>
    <name type="common">Western spadefoot toad</name>
    <dbReference type="NCBI Taxonomy" id="61616"/>
    <lineage>
        <taxon>Eukaryota</taxon>
        <taxon>Metazoa</taxon>
        <taxon>Chordata</taxon>
        <taxon>Craniata</taxon>
        <taxon>Vertebrata</taxon>
        <taxon>Euteleostomi</taxon>
        <taxon>Amphibia</taxon>
        <taxon>Batrachia</taxon>
        <taxon>Anura</taxon>
        <taxon>Pelobatoidea</taxon>
        <taxon>Pelobatidae</taxon>
        <taxon>Pelobates</taxon>
    </lineage>
</organism>
<dbReference type="AlphaFoldDB" id="A0AAD1TFV1"/>
<evidence type="ECO:0000256" key="2">
    <source>
        <dbReference type="SAM" id="MobiDB-lite"/>
    </source>
</evidence>
<feature type="domain" description="Ras-associating" evidence="3">
    <location>
        <begin position="1"/>
        <end position="82"/>
    </location>
</feature>
<sequence>MELKVWVDGVQRVVCGVTEKTSCQDVVIALAQAIGQTGRYILIQTLRDKERQLLPHEKPLEFLAKSGQYANDVHFILRRTGPSLTERPSSDTVPHPPERTYARSSLPINPRTEVTRSKEPKKSLTFNLGPIGSSELLSKHRQKQTGTTVKDGAPLRHPSKEELFRMVLHQQDQLKTLEMQNVSMGKDIQTWERGRAGGTQEEEEDEMAFLERLIRRNEAELGEEMFWKDELQRERVEEQQRQDKMKKLRVTMEDYTKKIQELSDRTEMLELEIQKETSKRLSREPSQAELEEMVVKMRKELESKTGLGQQLESNLSNVERACDEARKNLEAKNHELEELNKDIRQCNLQQFILQTGSTLTNGQLRPDEDPLSESSDAYWEGHYSSTGPYDSSPRTAAKHLLGNPRNLQNPLLAGLNPEVISSRDTSWT</sequence>
<dbReference type="InterPro" id="IPR029071">
    <property type="entry name" value="Ubiquitin-like_domsf"/>
</dbReference>
<dbReference type="SUPFAM" id="SSF54236">
    <property type="entry name" value="Ubiquitin-like"/>
    <property type="match status" value="1"/>
</dbReference>
<feature type="coiled-coil region" evidence="1">
    <location>
        <begin position="200"/>
        <end position="279"/>
    </location>
</feature>
<keyword evidence="5" id="KW-1185">Reference proteome</keyword>
<gene>
    <name evidence="4" type="ORF">PECUL_23A001362</name>
</gene>
<evidence type="ECO:0000256" key="1">
    <source>
        <dbReference type="SAM" id="Coils"/>
    </source>
</evidence>
<dbReference type="Pfam" id="PF21712">
    <property type="entry name" value="RASSF8-10_RA"/>
    <property type="match status" value="1"/>
</dbReference>
<dbReference type="Proteomes" id="UP001295444">
    <property type="component" value="Chromosome 12"/>
</dbReference>
<name>A0AAD1TFV1_PELCU</name>
<evidence type="ECO:0000313" key="5">
    <source>
        <dbReference type="Proteomes" id="UP001295444"/>
    </source>
</evidence>
<reference evidence="4" key="1">
    <citation type="submission" date="2022-03" db="EMBL/GenBank/DDBJ databases">
        <authorList>
            <person name="Alioto T."/>
            <person name="Alioto T."/>
            <person name="Gomez Garrido J."/>
        </authorList>
    </citation>
    <scope>NUCLEOTIDE SEQUENCE</scope>
</reference>
<dbReference type="PROSITE" id="PS50200">
    <property type="entry name" value="RA"/>
    <property type="match status" value="1"/>
</dbReference>
<accession>A0AAD1TFV1</accession>
<dbReference type="GO" id="GO:0007165">
    <property type="term" value="P:signal transduction"/>
    <property type="evidence" value="ECO:0007669"/>
    <property type="project" value="InterPro"/>
</dbReference>
<feature type="region of interest" description="Disordered" evidence="2">
    <location>
        <begin position="80"/>
        <end position="157"/>
    </location>
</feature>
<keyword evidence="1" id="KW-0175">Coiled coil</keyword>
<feature type="compositionally biased region" description="Basic and acidic residues" evidence="2">
    <location>
        <begin position="113"/>
        <end position="122"/>
    </location>
</feature>
<dbReference type="SMART" id="SM00314">
    <property type="entry name" value="RA"/>
    <property type="match status" value="1"/>
</dbReference>
<feature type="compositionally biased region" description="Polar residues" evidence="2">
    <location>
        <begin position="383"/>
        <end position="394"/>
    </location>
</feature>
<dbReference type="InterPro" id="IPR048945">
    <property type="entry name" value="RASSF8/10_RA"/>
</dbReference>
<dbReference type="InterPro" id="IPR033593">
    <property type="entry name" value="N-RASSF"/>
</dbReference>
<dbReference type="PANTHER" id="PTHR15286:SF11">
    <property type="entry name" value="RAS ASSOCIATION DOMAIN-CONTAINING PROTEIN 7"/>
    <property type="match status" value="1"/>
</dbReference>
<protein>
    <submittedName>
        <fullName evidence="4">Ras association domain-containing 7 isoform X4</fullName>
    </submittedName>
</protein>
<dbReference type="InterPro" id="IPR033631">
    <property type="entry name" value="RASSF7_RA"/>
</dbReference>
<feature type="region of interest" description="Disordered" evidence="2">
    <location>
        <begin position="359"/>
        <end position="411"/>
    </location>
</feature>
<dbReference type="InterPro" id="IPR000159">
    <property type="entry name" value="RA_dom"/>
</dbReference>
<dbReference type="EMBL" id="OW240923">
    <property type="protein sequence ID" value="CAH2325325.1"/>
    <property type="molecule type" value="Genomic_DNA"/>
</dbReference>
<feature type="coiled-coil region" evidence="1">
    <location>
        <begin position="308"/>
        <end position="349"/>
    </location>
</feature>
<dbReference type="Gene3D" id="3.10.20.90">
    <property type="entry name" value="Phosphatidylinositol 3-kinase Catalytic Subunit, Chain A, domain 1"/>
    <property type="match status" value="1"/>
</dbReference>
<dbReference type="PANTHER" id="PTHR15286">
    <property type="entry name" value="RAS-ASSOCIATING DOMAIN CONTAINING PROTEIN"/>
    <property type="match status" value="1"/>
</dbReference>
<evidence type="ECO:0000259" key="3">
    <source>
        <dbReference type="PROSITE" id="PS50200"/>
    </source>
</evidence>
<proteinExistence type="predicted"/>